<keyword evidence="10 16" id="KW-0418">Kinase</keyword>
<feature type="binding site" evidence="16">
    <location>
        <begin position="110"/>
        <end position="113"/>
    </location>
    <ligand>
        <name>substrate</name>
    </ligand>
</feature>
<feature type="active site" description="Proton acceptor" evidence="16">
    <location>
        <position position="112"/>
    </location>
</feature>
<organism evidence="17 18">
    <name type="scientific">Caldimicrobium thiodismutans</name>
    <dbReference type="NCBI Taxonomy" id="1653476"/>
    <lineage>
        <taxon>Bacteria</taxon>
        <taxon>Pseudomonadati</taxon>
        <taxon>Thermodesulfobacteriota</taxon>
        <taxon>Thermodesulfobacteria</taxon>
        <taxon>Thermodesulfobacteriales</taxon>
        <taxon>Thermodesulfobacteriaceae</taxon>
        <taxon>Caldimicrobium</taxon>
    </lineage>
</organism>
<evidence type="ECO:0000256" key="1">
    <source>
        <dbReference type="ARBA" id="ARBA00001206"/>
    </source>
</evidence>
<evidence type="ECO:0000313" key="18">
    <source>
        <dbReference type="Proteomes" id="UP000235731"/>
    </source>
</evidence>
<keyword evidence="16" id="KW-0479">Metal-binding</keyword>
<comment type="similarity">
    <text evidence="14 16">Belongs to the type III pantothenate kinase family.</text>
</comment>
<feature type="binding site" evidence="16">
    <location>
        <position position="188"/>
    </location>
    <ligand>
        <name>substrate</name>
    </ligand>
</feature>
<comment type="function">
    <text evidence="16">Catalyzes the phosphorylation of pantothenate (Pan), the first step in CoA biosynthesis.</text>
</comment>
<keyword evidence="11 16" id="KW-0067">ATP-binding</keyword>
<dbReference type="HAMAP" id="MF_01274">
    <property type="entry name" value="Pantothen_kinase_3"/>
    <property type="match status" value="1"/>
</dbReference>
<dbReference type="GO" id="GO:0046872">
    <property type="term" value="F:metal ion binding"/>
    <property type="evidence" value="ECO:0007669"/>
    <property type="project" value="UniProtKB-KW"/>
</dbReference>
<evidence type="ECO:0000256" key="3">
    <source>
        <dbReference type="ARBA" id="ARBA00004496"/>
    </source>
</evidence>
<dbReference type="Gene3D" id="3.30.420.40">
    <property type="match status" value="2"/>
</dbReference>
<dbReference type="UniPathway" id="UPA00241">
    <property type="reaction ID" value="UER00352"/>
</dbReference>
<dbReference type="Proteomes" id="UP000235731">
    <property type="component" value="Unassembled WGS sequence"/>
</dbReference>
<dbReference type="InterPro" id="IPR004619">
    <property type="entry name" value="Type_III_PanK"/>
</dbReference>
<evidence type="ECO:0000256" key="11">
    <source>
        <dbReference type="ARBA" id="ARBA00022840"/>
    </source>
</evidence>
<protein>
    <recommendedName>
        <fullName evidence="15 16">Type III pantothenate kinase</fullName>
        <ecNumber evidence="6 16">2.7.1.33</ecNumber>
    </recommendedName>
    <alternativeName>
        <fullName evidence="16">PanK-III</fullName>
    </alternativeName>
    <alternativeName>
        <fullName evidence="16">Pantothenic acid kinase</fullName>
    </alternativeName>
</protein>
<gene>
    <name evidence="16" type="primary">coaX</name>
    <name evidence="17" type="ORF">C0197_03910</name>
</gene>
<comment type="subcellular location">
    <subcellularLocation>
        <location evidence="3 16">Cytoplasm</location>
    </subcellularLocation>
</comment>
<evidence type="ECO:0000256" key="12">
    <source>
        <dbReference type="ARBA" id="ARBA00022958"/>
    </source>
</evidence>
<comment type="cofactor">
    <cofactor evidence="2">
        <name>K(+)</name>
        <dbReference type="ChEBI" id="CHEBI:29103"/>
    </cofactor>
</comment>
<dbReference type="EC" id="2.7.1.33" evidence="6 16"/>
<dbReference type="AlphaFoldDB" id="A0A2N7PJK8"/>
<dbReference type="GO" id="GO:0015937">
    <property type="term" value="P:coenzyme A biosynthetic process"/>
    <property type="evidence" value="ECO:0007669"/>
    <property type="project" value="UniProtKB-UniRule"/>
</dbReference>
<name>A0A2N7PJK8_9BACT</name>
<dbReference type="PANTHER" id="PTHR34265:SF1">
    <property type="entry name" value="TYPE III PANTOTHENATE KINASE"/>
    <property type="match status" value="1"/>
</dbReference>
<keyword evidence="12 16" id="KW-0630">Potassium</keyword>
<evidence type="ECO:0000256" key="7">
    <source>
        <dbReference type="ARBA" id="ARBA00022490"/>
    </source>
</evidence>
<evidence type="ECO:0000256" key="2">
    <source>
        <dbReference type="ARBA" id="ARBA00001958"/>
    </source>
</evidence>
<comment type="cofactor">
    <cofactor evidence="16">
        <name>NH4(+)</name>
        <dbReference type="ChEBI" id="CHEBI:28938"/>
    </cofactor>
    <cofactor evidence="16">
        <name>K(+)</name>
        <dbReference type="ChEBI" id="CHEBI:29103"/>
    </cofactor>
    <text evidence="16">A monovalent cation. Ammonium or potassium.</text>
</comment>
<sequence>MSELILTVDIGNTTTTCGVYDEKGLIKALFRFKTEKQVSSEELFLKVSQFLSLFKIKSQDIKGLSLSCVVPPLEGLWVEVGRRWFLREVVVASSETIKIPIDLLYPGEVGADRLANALGGWEKYRTALIIVDFGTAITFDCLSDKGVYLGGAIAPGIFLSMEALFRGTAKLPRIDLSKPPEKAIGKDTVSALKSGLLFGFAGLTDSLIEKLSEEMPFKPKVIATGGLAPIIFPLTKNIEKIDPTLTLDGLFYLWKNR</sequence>
<evidence type="ECO:0000256" key="5">
    <source>
        <dbReference type="ARBA" id="ARBA00011738"/>
    </source>
</evidence>
<reference evidence="17 18" key="1">
    <citation type="submission" date="2018-01" db="EMBL/GenBank/DDBJ databases">
        <title>Metagenomic assembled genomes from two thermal pools in the Uzon Caldera, Kamchatka, Russia.</title>
        <authorList>
            <person name="Wilkins L."/>
            <person name="Ettinger C."/>
        </authorList>
    </citation>
    <scope>NUCLEOTIDE SEQUENCE [LARGE SCALE GENOMIC DNA]</scope>
    <source>
        <strain evidence="17">ZAV-15</strain>
    </source>
</reference>
<keyword evidence="9 16" id="KW-0547">Nucleotide-binding</keyword>
<evidence type="ECO:0000256" key="14">
    <source>
        <dbReference type="ARBA" id="ARBA00038036"/>
    </source>
</evidence>
<dbReference type="Pfam" id="PF03309">
    <property type="entry name" value="Pan_kinase"/>
    <property type="match status" value="1"/>
</dbReference>
<keyword evidence="8 16" id="KW-0808">Transferase</keyword>
<evidence type="ECO:0000313" key="17">
    <source>
        <dbReference type="EMBL" id="PMP62821.1"/>
    </source>
</evidence>
<dbReference type="InterPro" id="IPR043129">
    <property type="entry name" value="ATPase_NBD"/>
</dbReference>
<comment type="caution">
    <text evidence="17">The sequence shown here is derived from an EMBL/GenBank/DDBJ whole genome shotgun (WGS) entry which is preliminary data.</text>
</comment>
<comment type="subunit">
    <text evidence="5 16">Homodimer.</text>
</comment>
<dbReference type="GO" id="GO:0004594">
    <property type="term" value="F:pantothenate kinase activity"/>
    <property type="evidence" value="ECO:0007669"/>
    <property type="project" value="UniProtKB-UniRule"/>
</dbReference>
<proteinExistence type="inferred from homology"/>
<evidence type="ECO:0000256" key="16">
    <source>
        <dbReference type="HAMAP-Rule" id="MF_01274"/>
    </source>
</evidence>
<dbReference type="EMBL" id="PNIE01000053">
    <property type="protein sequence ID" value="PMP62821.1"/>
    <property type="molecule type" value="Genomic_DNA"/>
</dbReference>
<feature type="binding site" evidence="16">
    <location>
        <position position="135"/>
    </location>
    <ligand>
        <name>ATP</name>
        <dbReference type="ChEBI" id="CHEBI:30616"/>
    </ligand>
</feature>
<feature type="binding site" evidence="16">
    <location>
        <begin position="9"/>
        <end position="16"/>
    </location>
    <ligand>
        <name>ATP</name>
        <dbReference type="ChEBI" id="CHEBI:30616"/>
    </ligand>
</feature>
<dbReference type="PANTHER" id="PTHR34265">
    <property type="entry name" value="TYPE III PANTOTHENATE KINASE"/>
    <property type="match status" value="1"/>
</dbReference>
<evidence type="ECO:0000256" key="8">
    <source>
        <dbReference type="ARBA" id="ARBA00022679"/>
    </source>
</evidence>
<evidence type="ECO:0000256" key="10">
    <source>
        <dbReference type="ARBA" id="ARBA00022777"/>
    </source>
</evidence>
<evidence type="ECO:0000256" key="9">
    <source>
        <dbReference type="ARBA" id="ARBA00022741"/>
    </source>
</evidence>
<accession>A0A2N7PJK8</accession>
<evidence type="ECO:0000256" key="4">
    <source>
        <dbReference type="ARBA" id="ARBA00005225"/>
    </source>
</evidence>
<evidence type="ECO:0000256" key="15">
    <source>
        <dbReference type="ARBA" id="ARBA00040883"/>
    </source>
</evidence>
<comment type="catalytic activity">
    <reaction evidence="1 16">
        <text>(R)-pantothenate + ATP = (R)-4'-phosphopantothenate + ADP + H(+)</text>
        <dbReference type="Rhea" id="RHEA:16373"/>
        <dbReference type="ChEBI" id="CHEBI:10986"/>
        <dbReference type="ChEBI" id="CHEBI:15378"/>
        <dbReference type="ChEBI" id="CHEBI:29032"/>
        <dbReference type="ChEBI" id="CHEBI:30616"/>
        <dbReference type="ChEBI" id="CHEBI:456216"/>
        <dbReference type="EC" id="2.7.1.33"/>
    </reaction>
</comment>
<keyword evidence="7 16" id="KW-0963">Cytoplasm</keyword>
<evidence type="ECO:0000256" key="13">
    <source>
        <dbReference type="ARBA" id="ARBA00022993"/>
    </source>
</evidence>
<comment type="pathway">
    <text evidence="4 16">Cofactor biosynthesis; coenzyme A biosynthesis; CoA from (R)-pantothenate: step 1/5.</text>
</comment>
<dbReference type="NCBIfam" id="NF009855">
    <property type="entry name" value="PRK13321.1"/>
    <property type="match status" value="1"/>
</dbReference>
<feature type="binding site" evidence="16">
    <location>
        <position position="105"/>
    </location>
    <ligand>
        <name>substrate</name>
    </ligand>
</feature>
<dbReference type="SUPFAM" id="SSF53067">
    <property type="entry name" value="Actin-like ATPase domain"/>
    <property type="match status" value="2"/>
</dbReference>
<evidence type="ECO:0000256" key="6">
    <source>
        <dbReference type="ARBA" id="ARBA00012102"/>
    </source>
</evidence>
<dbReference type="GO" id="GO:0005737">
    <property type="term" value="C:cytoplasm"/>
    <property type="evidence" value="ECO:0007669"/>
    <property type="project" value="UniProtKB-SubCell"/>
</dbReference>
<keyword evidence="13 16" id="KW-0173">Coenzyme A biosynthesis</keyword>
<dbReference type="GO" id="GO:0005524">
    <property type="term" value="F:ATP binding"/>
    <property type="evidence" value="ECO:0007669"/>
    <property type="project" value="UniProtKB-UniRule"/>
</dbReference>
<dbReference type="NCBIfam" id="TIGR00671">
    <property type="entry name" value="baf"/>
    <property type="match status" value="1"/>
</dbReference>
<dbReference type="CDD" id="cd24015">
    <property type="entry name" value="ASKHA_NBD_PanK-III"/>
    <property type="match status" value="1"/>
</dbReference>
<feature type="binding site" evidence="16">
    <location>
        <position position="132"/>
    </location>
    <ligand>
        <name>K(+)</name>
        <dbReference type="ChEBI" id="CHEBI:29103"/>
    </ligand>
</feature>